<accession>A0A3S1HF90</accession>
<dbReference type="EMBL" id="RQTK01000528">
    <property type="protein sequence ID" value="RUS78169.1"/>
    <property type="molecule type" value="Genomic_DNA"/>
</dbReference>
<evidence type="ECO:0000313" key="11">
    <source>
        <dbReference type="EMBL" id="RUS78169.1"/>
    </source>
</evidence>
<protein>
    <recommendedName>
        <fullName evidence="10">FAM20 C-terminal domain-containing protein</fullName>
    </recommendedName>
</protein>
<proteinExistence type="inferred from homology"/>
<keyword evidence="8" id="KW-0479">Metal-binding</keyword>
<evidence type="ECO:0000256" key="5">
    <source>
        <dbReference type="ARBA" id="ARBA00023180"/>
    </source>
</evidence>
<dbReference type="GO" id="GO:0016773">
    <property type="term" value="F:phosphotransferase activity, alcohol group as acceptor"/>
    <property type="evidence" value="ECO:0007669"/>
    <property type="project" value="TreeGrafter"/>
</dbReference>
<evidence type="ECO:0000313" key="12">
    <source>
        <dbReference type="Proteomes" id="UP000271974"/>
    </source>
</evidence>
<comment type="caution">
    <text evidence="11">The sequence shown here is derived from an EMBL/GenBank/DDBJ whole genome shotgun (WGS) entry which is preliminary data.</text>
</comment>
<dbReference type="STRING" id="188477.A0A3S1HF90"/>
<evidence type="ECO:0000256" key="8">
    <source>
        <dbReference type="PIRSR" id="PIRSR624869-3"/>
    </source>
</evidence>
<dbReference type="OrthoDB" id="8583677at2759"/>
<evidence type="ECO:0000256" key="7">
    <source>
        <dbReference type="PIRSR" id="PIRSR624869-2"/>
    </source>
</evidence>
<dbReference type="GO" id="GO:0005794">
    <property type="term" value="C:Golgi apparatus"/>
    <property type="evidence" value="ECO:0007669"/>
    <property type="project" value="UniProtKB-SubCell"/>
</dbReference>
<reference evidence="11 12" key="1">
    <citation type="submission" date="2019-01" db="EMBL/GenBank/DDBJ databases">
        <title>A draft genome assembly of the solar-powered sea slug Elysia chlorotica.</title>
        <authorList>
            <person name="Cai H."/>
            <person name="Li Q."/>
            <person name="Fang X."/>
            <person name="Li J."/>
            <person name="Curtis N.E."/>
            <person name="Altenburger A."/>
            <person name="Shibata T."/>
            <person name="Feng M."/>
            <person name="Maeda T."/>
            <person name="Schwartz J.A."/>
            <person name="Shigenobu S."/>
            <person name="Lundholm N."/>
            <person name="Nishiyama T."/>
            <person name="Yang H."/>
            <person name="Hasebe M."/>
            <person name="Li S."/>
            <person name="Pierce S.K."/>
            <person name="Wang J."/>
        </authorList>
    </citation>
    <scope>NUCLEOTIDE SEQUENCE [LARGE SCALE GENOMIC DNA]</scope>
    <source>
        <strain evidence="11">EC2010</strain>
        <tissue evidence="11">Whole organism of an adult</tissue>
    </source>
</reference>
<feature type="domain" description="FAM20 C-terminal" evidence="10">
    <location>
        <begin position="217"/>
        <end position="421"/>
    </location>
</feature>
<feature type="binding site" evidence="8">
    <location>
        <position position="195"/>
    </location>
    <ligand>
        <name>Mn(2+)</name>
        <dbReference type="ChEBI" id="CHEBI:29035"/>
    </ligand>
</feature>
<feature type="binding site" evidence="7">
    <location>
        <position position="334"/>
    </location>
    <ligand>
        <name>ATP</name>
        <dbReference type="ChEBI" id="CHEBI:30616"/>
    </ligand>
</feature>
<comment type="cofactor">
    <cofactor evidence="8">
        <name>Mn(2+)</name>
        <dbReference type="ChEBI" id="CHEBI:29035"/>
    </cofactor>
</comment>
<evidence type="ECO:0000256" key="6">
    <source>
        <dbReference type="PIRSR" id="PIRSR624869-1"/>
    </source>
</evidence>
<dbReference type="InterPro" id="IPR024869">
    <property type="entry name" value="FAM20"/>
</dbReference>
<evidence type="ECO:0000256" key="1">
    <source>
        <dbReference type="ARBA" id="ARBA00004555"/>
    </source>
</evidence>
<feature type="binding site" evidence="7">
    <location>
        <position position="176"/>
    </location>
    <ligand>
        <name>ATP</name>
        <dbReference type="ChEBI" id="CHEBI:30616"/>
    </ligand>
</feature>
<keyword evidence="7" id="KW-0547">Nucleotide-binding</keyword>
<keyword evidence="5" id="KW-0325">Glycoprotein</keyword>
<keyword evidence="3" id="KW-0333">Golgi apparatus</keyword>
<feature type="binding site" evidence="7">
    <location>
        <position position="319"/>
    </location>
    <ligand>
        <name>ATP</name>
        <dbReference type="ChEBI" id="CHEBI:30616"/>
    </ligand>
</feature>
<keyword evidence="7" id="KW-0067">ATP-binding</keyword>
<dbReference type="PANTHER" id="PTHR12450">
    <property type="entry name" value="DENTIN MATRIX PROTEIN 4 PROTEIN FAM20"/>
    <property type="match status" value="1"/>
</dbReference>
<feature type="binding site" evidence="7">
    <location>
        <position position="160"/>
    </location>
    <ligand>
        <name>ATP</name>
        <dbReference type="ChEBI" id="CHEBI:30616"/>
    </ligand>
</feature>
<comment type="similarity">
    <text evidence="2">Belongs to the FAM20 family.</text>
</comment>
<sequence>MKMRRKWRFIFVSAALFVIIVSYKILEPELFKNKDSIPSGDLSLKEPFERSDRVQDKDNQENDGEDQREIQLNEDHREAEDQKKEAPQHHVDVNEVVESMAKRFSLNFSYPLDTSPWRLAASWVTPRQIHPENAKELGAILKAMHEGKITQADVGHRGTQLKLTLVLDGKQKVVFKPAWYTRDYIVEGPPYAGRDRHNAEIAAFHLGRLNLLLSDEAPCFYGRCLYCKGPEDGVCAGSDGVLEGVLVLWMPEHFHLKLHRHPWGRTYRDGKLARWETDNTYCAQVQAVPTYSRGPRLLDIVDTAVLDFLVGNADRHHYETVEEGGRDAALVILDNGKSFGNPDHDEMSILAPLYQCCQIRASLWQRLLALQEGVLSRVLASVLGQDPIAPILTDRHLSALDRRLGAVLDQIGACVDRVGIKAIVVDSSNGSSDHLKKDKRNSGVTVS</sequence>
<organism evidence="11 12">
    <name type="scientific">Elysia chlorotica</name>
    <name type="common">Eastern emerald elysia</name>
    <name type="synonym">Sea slug</name>
    <dbReference type="NCBI Taxonomy" id="188477"/>
    <lineage>
        <taxon>Eukaryota</taxon>
        <taxon>Metazoa</taxon>
        <taxon>Spiralia</taxon>
        <taxon>Lophotrochozoa</taxon>
        <taxon>Mollusca</taxon>
        <taxon>Gastropoda</taxon>
        <taxon>Heterobranchia</taxon>
        <taxon>Euthyneura</taxon>
        <taxon>Panpulmonata</taxon>
        <taxon>Sacoglossa</taxon>
        <taxon>Placobranchoidea</taxon>
        <taxon>Plakobranchidae</taxon>
        <taxon>Elysia</taxon>
    </lineage>
</organism>
<dbReference type="AlphaFoldDB" id="A0A3S1HF90"/>
<keyword evidence="8" id="KW-0464">Manganese</keyword>
<evidence type="ECO:0000259" key="10">
    <source>
        <dbReference type="Pfam" id="PF06702"/>
    </source>
</evidence>
<feature type="region of interest" description="Disordered" evidence="9">
    <location>
        <begin position="42"/>
        <end position="70"/>
    </location>
</feature>
<feature type="binding site" evidence="8">
    <location>
        <position position="334"/>
    </location>
    <ligand>
        <name>Mn(2+)</name>
        <dbReference type="ChEBI" id="CHEBI:29035"/>
    </ligand>
</feature>
<evidence type="ECO:0000256" key="4">
    <source>
        <dbReference type="ARBA" id="ARBA00023157"/>
    </source>
</evidence>
<dbReference type="GO" id="GO:0005524">
    <property type="term" value="F:ATP binding"/>
    <property type="evidence" value="ECO:0007669"/>
    <property type="project" value="UniProtKB-KW"/>
</dbReference>
<dbReference type="GO" id="GO:0046872">
    <property type="term" value="F:metal ion binding"/>
    <property type="evidence" value="ECO:0007669"/>
    <property type="project" value="UniProtKB-KW"/>
</dbReference>
<keyword evidence="12" id="KW-1185">Reference proteome</keyword>
<evidence type="ECO:0000256" key="3">
    <source>
        <dbReference type="ARBA" id="ARBA00023034"/>
    </source>
</evidence>
<dbReference type="Pfam" id="PF06702">
    <property type="entry name" value="Fam20C"/>
    <property type="match status" value="1"/>
</dbReference>
<dbReference type="InterPro" id="IPR009581">
    <property type="entry name" value="FAM20_C"/>
</dbReference>
<feature type="region of interest" description="Disordered" evidence="9">
    <location>
        <begin position="428"/>
        <end position="447"/>
    </location>
</feature>
<feature type="compositionally biased region" description="Basic and acidic residues" evidence="9">
    <location>
        <begin position="43"/>
        <end position="70"/>
    </location>
</feature>
<dbReference type="Proteomes" id="UP000271974">
    <property type="component" value="Unassembled WGS sequence"/>
</dbReference>
<comment type="subcellular location">
    <subcellularLocation>
        <location evidence="1">Golgi apparatus</location>
    </subcellularLocation>
</comment>
<evidence type="ECO:0000256" key="2">
    <source>
        <dbReference type="ARBA" id="ARBA00006557"/>
    </source>
</evidence>
<evidence type="ECO:0000256" key="9">
    <source>
        <dbReference type="SAM" id="MobiDB-lite"/>
    </source>
</evidence>
<name>A0A3S1HF90_ELYCH</name>
<gene>
    <name evidence="11" type="ORF">EGW08_014078</name>
</gene>
<feature type="active site" evidence="6">
    <location>
        <position position="314"/>
    </location>
</feature>
<keyword evidence="4" id="KW-1015">Disulfide bond</keyword>
<dbReference type="PANTHER" id="PTHR12450:SF14">
    <property type="entry name" value="GLYCOSAMINOGLYCAN XYLOSYLKINASE"/>
    <property type="match status" value="1"/>
</dbReference>